<dbReference type="InterPro" id="IPR001486">
    <property type="entry name" value="Hemoglobin_trunc"/>
</dbReference>
<dbReference type="InterPro" id="IPR044203">
    <property type="entry name" value="GlbO/GLB3-like"/>
</dbReference>
<gene>
    <name evidence="7" type="ORF">NBRC116585_13320</name>
</gene>
<evidence type="ECO:0000256" key="2">
    <source>
        <dbReference type="ARBA" id="ARBA00022448"/>
    </source>
</evidence>
<dbReference type="PANTHER" id="PTHR47366">
    <property type="entry name" value="TWO-ON-TWO HEMOGLOBIN-3"/>
    <property type="match status" value="1"/>
</dbReference>
<evidence type="ECO:0000313" key="8">
    <source>
        <dbReference type="Proteomes" id="UP001481413"/>
    </source>
</evidence>
<proteinExistence type="inferred from homology"/>
<evidence type="ECO:0000313" key="7">
    <source>
        <dbReference type="EMBL" id="GAA6145214.1"/>
    </source>
</evidence>
<dbReference type="InterPro" id="IPR012292">
    <property type="entry name" value="Globin/Proto"/>
</dbReference>
<evidence type="ECO:0000256" key="4">
    <source>
        <dbReference type="ARBA" id="ARBA00022723"/>
    </source>
</evidence>
<dbReference type="SUPFAM" id="SSF46458">
    <property type="entry name" value="Globin-like"/>
    <property type="match status" value="1"/>
</dbReference>
<dbReference type="PANTHER" id="PTHR47366:SF1">
    <property type="entry name" value="TWO-ON-TWO HEMOGLOBIN-3"/>
    <property type="match status" value="1"/>
</dbReference>
<comment type="similarity">
    <text evidence="6">Belongs to the truncated hemoglobin family. Group II subfamily.</text>
</comment>
<dbReference type="InterPro" id="IPR009050">
    <property type="entry name" value="Globin-like_sf"/>
</dbReference>
<comment type="cofactor">
    <cofactor evidence="1">
        <name>heme</name>
        <dbReference type="ChEBI" id="CHEBI:30413"/>
    </cofactor>
</comment>
<evidence type="ECO:0000256" key="3">
    <source>
        <dbReference type="ARBA" id="ARBA00022617"/>
    </source>
</evidence>
<dbReference type="InterPro" id="IPR019795">
    <property type="entry name" value="Globin_bac-like_CS"/>
</dbReference>
<sequence>MSASYGVEDASYRTAGEFDGVKALVDAFYDAMETLPEASQIREMHPADLTESRDKLTRFLCGWLGGPRLYREKYGPIAIPPAHAHLKIGEAERDAWLLCMEEALKGRPYSDDFKQYLMTQLFVPAERCRMASQVANR</sequence>
<dbReference type="Gene3D" id="1.10.490.10">
    <property type="entry name" value="Globins"/>
    <property type="match status" value="1"/>
</dbReference>
<evidence type="ECO:0000256" key="1">
    <source>
        <dbReference type="ARBA" id="ARBA00001971"/>
    </source>
</evidence>
<dbReference type="Pfam" id="PF01152">
    <property type="entry name" value="Bac_globin"/>
    <property type="match status" value="1"/>
</dbReference>
<keyword evidence="3" id="KW-0349">Heme</keyword>
<dbReference type="CDD" id="cd14773">
    <property type="entry name" value="TrHb2_PhHbO-like_O"/>
    <property type="match status" value="1"/>
</dbReference>
<reference evidence="7 8" key="1">
    <citation type="submission" date="2024-04" db="EMBL/GenBank/DDBJ databases">
        <title>Draft genome sequence of Thalassolituus maritimus NBRC 116585.</title>
        <authorList>
            <person name="Miyakawa T."/>
            <person name="Kusuya Y."/>
            <person name="Miura T."/>
        </authorList>
    </citation>
    <scope>NUCLEOTIDE SEQUENCE [LARGE SCALE GENOMIC DNA]</scope>
    <source>
        <strain evidence="7 8">5NW40-0001</strain>
    </source>
</reference>
<keyword evidence="4" id="KW-0479">Metal-binding</keyword>
<protein>
    <submittedName>
        <fullName evidence="7">Globin</fullName>
    </submittedName>
</protein>
<keyword evidence="5" id="KW-0408">Iron</keyword>
<comment type="caution">
    <text evidence="7">The sequence shown here is derived from an EMBL/GenBank/DDBJ whole genome shotgun (WGS) entry which is preliminary data.</text>
</comment>
<dbReference type="PROSITE" id="PS01213">
    <property type="entry name" value="GLOBIN_FAM_2"/>
    <property type="match status" value="1"/>
</dbReference>
<organism evidence="7 8">
    <name type="scientific">Thalassolituus maritimus</name>
    <dbReference type="NCBI Taxonomy" id="484498"/>
    <lineage>
        <taxon>Bacteria</taxon>
        <taxon>Pseudomonadati</taxon>
        <taxon>Pseudomonadota</taxon>
        <taxon>Gammaproteobacteria</taxon>
        <taxon>Oceanospirillales</taxon>
        <taxon>Oceanospirillaceae</taxon>
        <taxon>Thalassolituus</taxon>
    </lineage>
</organism>
<name>A0ABP9ZYK4_9GAMM</name>
<evidence type="ECO:0000256" key="5">
    <source>
        <dbReference type="ARBA" id="ARBA00023004"/>
    </source>
</evidence>
<evidence type="ECO:0000256" key="6">
    <source>
        <dbReference type="ARBA" id="ARBA00034496"/>
    </source>
</evidence>
<dbReference type="Proteomes" id="UP001481413">
    <property type="component" value="Unassembled WGS sequence"/>
</dbReference>
<keyword evidence="2" id="KW-0813">Transport</keyword>
<accession>A0ABP9ZYK4</accession>
<dbReference type="EMBL" id="BAABWH010000003">
    <property type="protein sequence ID" value="GAA6145214.1"/>
    <property type="molecule type" value="Genomic_DNA"/>
</dbReference>
<keyword evidence="8" id="KW-1185">Reference proteome</keyword>
<dbReference type="RefSeq" id="WP_353294153.1">
    <property type="nucleotide sequence ID" value="NZ_BAABWH010000003.1"/>
</dbReference>